<organism evidence="1 2">
    <name type="scientific">Funneliformis mosseae</name>
    <name type="common">Endomycorrhizal fungus</name>
    <name type="synonym">Glomus mosseae</name>
    <dbReference type="NCBI Taxonomy" id="27381"/>
    <lineage>
        <taxon>Eukaryota</taxon>
        <taxon>Fungi</taxon>
        <taxon>Fungi incertae sedis</taxon>
        <taxon>Mucoromycota</taxon>
        <taxon>Glomeromycotina</taxon>
        <taxon>Glomeromycetes</taxon>
        <taxon>Glomerales</taxon>
        <taxon>Glomeraceae</taxon>
        <taxon>Funneliformis</taxon>
    </lineage>
</organism>
<dbReference type="EMBL" id="CAJVPP010003309">
    <property type="protein sequence ID" value="CAG8626216.1"/>
    <property type="molecule type" value="Genomic_DNA"/>
</dbReference>
<proteinExistence type="predicted"/>
<evidence type="ECO:0000313" key="1">
    <source>
        <dbReference type="EMBL" id="CAG8626216.1"/>
    </source>
</evidence>
<dbReference type="AlphaFoldDB" id="A0A9N9D5Q7"/>
<accession>A0A9N9D5Q7</accession>
<keyword evidence="2" id="KW-1185">Reference proteome</keyword>
<name>A0A9N9D5Q7_FUNMO</name>
<reference evidence="1" key="1">
    <citation type="submission" date="2021-06" db="EMBL/GenBank/DDBJ databases">
        <authorList>
            <person name="Kallberg Y."/>
            <person name="Tangrot J."/>
            <person name="Rosling A."/>
        </authorList>
    </citation>
    <scope>NUCLEOTIDE SEQUENCE</scope>
    <source>
        <strain evidence="1">87-6 pot B 2015</strain>
    </source>
</reference>
<evidence type="ECO:0000313" key="2">
    <source>
        <dbReference type="Proteomes" id="UP000789375"/>
    </source>
</evidence>
<protein>
    <submittedName>
        <fullName evidence="1">5778_t:CDS:1</fullName>
    </submittedName>
</protein>
<gene>
    <name evidence="1" type="ORF">FMOSSE_LOCUS10246</name>
</gene>
<dbReference type="Proteomes" id="UP000789375">
    <property type="component" value="Unassembled WGS sequence"/>
</dbReference>
<comment type="caution">
    <text evidence="1">The sequence shown here is derived from an EMBL/GenBank/DDBJ whole genome shotgun (WGS) entry which is preliminary data.</text>
</comment>
<sequence>MLTFYRLSLSVAKLLNSDFLRKSPQELLQELSQELLQALQASQGLSQKLSRESLQRYSQELFVQNPDIIAVALPQTLPEIQEEKRLALENEQFEQSRMEYQLKMKELDLRIMQYKSISQ</sequence>